<dbReference type="PANTHER" id="PTHR44858:SF1">
    <property type="entry name" value="UDP-N-ACETYLGLUCOSAMINE--PEPTIDE N-ACETYLGLUCOSAMINYLTRANSFERASE SPINDLY-RELATED"/>
    <property type="match status" value="1"/>
</dbReference>
<dbReference type="KEGG" id="bbes:BESB_027660"/>
<organism evidence="6 7">
    <name type="scientific">Besnoitia besnoiti</name>
    <name type="common">Apicomplexan protozoan</name>
    <dbReference type="NCBI Taxonomy" id="94643"/>
    <lineage>
        <taxon>Eukaryota</taxon>
        <taxon>Sar</taxon>
        <taxon>Alveolata</taxon>
        <taxon>Apicomplexa</taxon>
        <taxon>Conoidasida</taxon>
        <taxon>Coccidia</taxon>
        <taxon>Eucoccidiorida</taxon>
        <taxon>Eimeriorina</taxon>
        <taxon>Sarcocystidae</taxon>
        <taxon>Besnoitia</taxon>
    </lineage>
</organism>
<feature type="compositionally biased region" description="Basic and acidic residues" evidence="4">
    <location>
        <begin position="352"/>
        <end position="362"/>
    </location>
</feature>
<keyword evidence="1" id="KW-0677">Repeat</keyword>
<dbReference type="EMBL" id="NWUJ01000015">
    <property type="protein sequence ID" value="PFH31331.1"/>
    <property type="molecule type" value="Genomic_DNA"/>
</dbReference>
<name>A0A2A9M4V1_BESBE</name>
<dbReference type="InterPro" id="IPR011990">
    <property type="entry name" value="TPR-like_helical_dom_sf"/>
</dbReference>
<dbReference type="RefSeq" id="XP_029215340.1">
    <property type="nucleotide sequence ID" value="XM_029361440.1"/>
</dbReference>
<gene>
    <name evidence="6" type="ORF">BESB_027660</name>
</gene>
<dbReference type="AlphaFoldDB" id="A0A2A9M4V1"/>
<dbReference type="STRING" id="94643.A0A2A9M4V1"/>
<feature type="region of interest" description="Disordered" evidence="4">
    <location>
        <begin position="516"/>
        <end position="662"/>
    </location>
</feature>
<keyword evidence="2 3" id="KW-0802">TPR repeat</keyword>
<reference evidence="6 7" key="1">
    <citation type="submission" date="2017-09" db="EMBL/GenBank/DDBJ databases">
        <title>Genome sequencing of Besnoitia besnoiti strain Bb-Ger1.</title>
        <authorList>
            <person name="Schares G."/>
            <person name="Venepally P."/>
            <person name="Lorenzi H.A."/>
        </authorList>
    </citation>
    <scope>NUCLEOTIDE SEQUENCE [LARGE SCALE GENOMIC DNA]</scope>
    <source>
        <strain evidence="6 7">Bb-Ger1</strain>
    </source>
</reference>
<dbReference type="InterPro" id="IPR019734">
    <property type="entry name" value="TPR_rpt"/>
</dbReference>
<evidence type="ECO:0000256" key="2">
    <source>
        <dbReference type="ARBA" id="ARBA00022803"/>
    </source>
</evidence>
<feature type="region of interest" description="Disordered" evidence="4">
    <location>
        <begin position="85"/>
        <end position="138"/>
    </location>
</feature>
<feature type="region of interest" description="Disordered" evidence="4">
    <location>
        <begin position="350"/>
        <end position="419"/>
    </location>
</feature>
<keyword evidence="5" id="KW-0472">Membrane</keyword>
<dbReference type="SMART" id="SM00028">
    <property type="entry name" value="TPR"/>
    <property type="match status" value="5"/>
</dbReference>
<feature type="repeat" description="TPR" evidence="3">
    <location>
        <begin position="707"/>
        <end position="740"/>
    </location>
</feature>
<feature type="repeat" description="TPR" evidence="3">
    <location>
        <begin position="874"/>
        <end position="907"/>
    </location>
</feature>
<proteinExistence type="predicted"/>
<keyword evidence="7" id="KW-1185">Reference proteome</keyword>
<evidence type="ECO:0000256" key="1">
    <source>
        <dbReference type="ARBA" id="ARBA00022737"/>
    </source>
</evidence>
<dbReference type="PANTHER" id="PTHR44858">
    <property type="entry name" value="TETRATRICOPEPTIDE REPEAT PROTEIN 6"/>
    <property type="match status" value="1"/>
</dbReference>
<evidence type="ECO:0000256" key="5">
    <source>
        <dbReference type="SAM" id="Phobius"/>
    </source>
</evidence>
<feature type="compositionally biased region" description="Basic and acidic residues" evidence="4">
    <location>
        <begin position="554"/>
        <end position="579"/>
    </location>
</feature>
<evidence type="ECO:0000313" key="7">
    <source>
        <dbReference type="Proteomes" id="UP000224006"/>
    </source>
</evidence>
<dbReference type="Pfam" id="PF13432">
    <property type="entry name" value="TPR_16"/>
    <property type="match status" value="1"/>
</dbReference>
<dbReference type="VEuPathDB" id="ToxoDB:BESB_027660"/>
<dbReference type="SUPFAM" id="SSF48452">
    <property type="entry name" value="TPR-like"/>
    <property type="match status" value="1"/>
</dbReference>
<dbReference type="PROSITE" id="PS50293">
    <property type="entry name" value="TPR_REGION"/>
    <property type="match status" value="1"/>
</dbReference>
<keyword evidence="5" id="KW-1133">Transmembrane helix</keyword>
<dbReference type="Pfam" id="PF13414">
    <property type="entry name" value="TPR_11"/>
    <property type="match status" value="1"/>
</dbReference>
<feature type="repeat" description="TPR" evidence="3">
    <location>
        <begin position="741"/>
        <end position="774"/>
    </location>
</feature>
<feature type="compositionally biased region" description="Polar residues" evidence="4">
    <location>
        <begin position="632"/>
        <end position="646"/>
    </location>
</feature>
<evidence type="ECO:0000256" key="3">
    <source>
        <dbReference type="PROSITE-ProRule" id="PRU00339"/>
    </source>
</evidence>
<evidence type="ECO:0000313" key="6">
    <source>
        <dbReference type="EMBL" id="PFH31331.1"/>
    </source>
</evidence>
<keyword evidence="5" id="KW-0812">Transmembrane</keyword>
<feature type="compositionally biased region" description="Low complexity" evidence="4">
    <location>
        <begin position="115"/>
        <end position="124"/>
    </location>
</feature>
<feature type="compositionally biased region" description="Basic and acidic residues" evidence="4">
    <location>
        <begin position="596"/>
        <end position="605"/>
    </location>
</feature>
<comment type="caution">
    <text evidence="6">The sequence shown here is derived from an EMBL/GenBank/DDBJ whole genome shotgun (WGS) entry which is preliminary data.</text>
</comment>
<feature type="region of interest" description="Disordered" evidence="4">
    <location>
        <begin position="1"/>
        <end position="23"/>
    </location>
</feature>
<dbReference type="PROSITE" id="PS50005">
    <property type="entry name" value="TPR"/>
    <property type="match status" value="3"/>
</dbReference>
<dbReference type="Gene3D" id="1.25.40.10">
    <property type="entry name" value="Tetratricopeptide repeat domain"/>
    <property type="match status" value="2"/>
</dbReference>
<feature type="compositionally biased region" description="Polar residues" evidence="4">
    <location>
        <begin position="88"/>
        <end position="97"/>
    </location>
</feature>
<protein>
    <submittedName>
        <fullName evidence="6">Tetratricopeptide repeat-containing protein</fullName>
    </submittedName>
</protein>
<feature type="transmembrane region" description="Helical" evidence="5">
    <location>
        <begin position="1000"/>
        <end position="1023"/>
    </location>
</feature>
<dbReference type="InterPro" id="IPR050498">
    <property type="entry name" value="Ycf3"/>
</dbReference>
<dbReference type="Proteomes" id="UP000224006">
    <property type="component" value="Unassembled WGS sequence"/>
</dbReference>
<dbReference type="GeneID" id="40307818"/>
<feature type="region of interest" description="Disordered" evidence="4">
    <location>
        <begin position="301"/>
        <end position="337"/>
    </location>
</feature>
<dbReference type="OrthoDB" id="1870799at2759"/>
<evidence type="ECO:0000256" key="4">
    <source>
        <dbReference type="SAM" id="MobiDB-lite"/>
    </source>
</evidence>
<sequence length="1045" mass="113033">MPDVLPMDGRNGHAKPTARSSGSYLGLAKGSAVVHSPASSPGEQAKQQLTIDLHQQGASPCGFSLGGPPSVTFSLLDGSTYHECDGVPTSSSASRGTPCSIRSAPTPQLGKPRLAGGSFASSRSSHSRFTDGRSADATSTSVQYTVGSLIMPDGVTVRPPPKTGISSGDPVATHTLRRRTANLNSDSFSSGGPFSTRLNLSLHRRSLNTTWQKNFRYPAATGGSRRRVTLSRHLNPTGESLPRLVAFSPSLNRALIQDTCLTALLRAASDCVPSPSSQHPATSASEPPPCVSACISAEAQHSPDSALHKDAGGAGNSFLLSSEQPLSPPPEDGKSLFPLAHQDICDAAAGASEREQTCEDPSHRRRAAGIVSSRLQDRGKSPSPSGSVSASVLSDSSKRPTGKHLTAGDTGVADEGLPRRPKAVLEADLMRETKKCEEQLAANPENEDVIYQLGILKFRAGRAEEAICLISDFIQQHAPKRPGAACHSTAEAALNSTKTVVALVDNEAEIMHVGRGAKAKQQCREAEPGKATQTTHEGLVGGAEDAQECGAQGESKESSGDEPGEDARQRQSEETTKCSEEEEEDVGESSLRCRSKAHDKQDACRRARHSGGEESPSEGSGTKAKDDELQGMSKSIMTRQDGNSSSHSEEPGQTGAATDSVKEEQLDWRLGRAVPVHRLFNLVLDRPLQIDRRAKDLLMGWGPPMYLQLEKLLGHLWFEAENYSDAVRHYWRCIDLSPDNAQLFTNLGLAYYEMDAMKEAAAAFEQAIKLDEKDVTALSVLAMLLMDEFAEAEEEKLREMEEREDAALPNEEERLRNLREGTQRCVAMLQKCLHIDENNILARLHLAQVYMYREEWKNCEEIFQALLQENPDDTHILNNLGQVALHKGDQATAFQHLQRVLKINPEDELAHMHLCELLCKTNQTARALEHFRLCCQSSPDSVSLHATCGLPLCEVGKEKEVIAAYTEFIKAHPQSAAAKTFKRSLGSMSEDVGFSESTTIVSFIVLPILLLLILLLGCAHFLASWSSPAASTPPSFPDGSFHSEF</sequence>
<feature type="compositionally biased region" description="Low complexity" evidence="4">
    <location>
        <begin position="381"/>
        <end position="395"/>
    </location>
</feature>
<accession>A0A2A9M4V1</accession>